<gene>
    <name evidence="1" type="ORF">BCR43DRAFT_2696</name>
</gene>
<dbReference type="InParanoid" id="A0A1X2HRL8"/>
<proteinExistence type="predicted"/>
<dbReference type="EMBL" id="MCGN01000001">
    <property type="protein sequence ID" value="ORZ02230.1"/>
    <property type="molecule type" value="Genomic_DNA"/>
</dbReference>
<organism evidence="1 2">
    <name type="scientific">Syncephalastrum racemosum</name>
    <name type="common">Filamentous fungus</name>
    <dbReference type="NCBI Taxonomy" id="13706"/>
    <lineage>
        <taxon>Eukaryota</taxon>
        <taxon>Fungi</taxon>
        <taxon>Fungi incertae sedis</taxon>
        <taxon>Mucoromycota</taxon>
        <taxon>Mucoromycotina</taxon>
        <taxon>Mucoromycetes</taxon>
        <taxon>Mucorales</taxon>
        <taxon>Syncephalastraceae</taxon>
        <taxon>Syncephalastrum</taxon>
    </lineage>
</organism>
<protein>
    <submittedName>
        <fullName evidence="1">Uncharacterized protein</fullName>
    </submittedName>
</protein>
<evidence type="ECO:0000313" key="1">
    <source>
        <dbReference type="EMBL" id="ORZ02230.1"/>
    </source>
</evidence>
<sequence>MKTIYSKIDGLAIMDGKIKERRRVPCSLYTDDRLSVLEKRPSVCVCVCACVLDRCRSKEKKKCSDHRLLYFRTFYVSGRRIAERERKKEQDDINTK</sequence>
<accession>A0A1X2HRL8</accession>
<dbReference type="Proteomes" id="UP000242180">
    <property type="component" value="Unassembled WGS sequence"/>
</dbReference>
<comment type="caution">
    <text evidence="1">The sequence shown here is derived from an EMBL/GenBank/DDBJ whole genome shotgun (WGS) entry which is preliminary data.</text>
</comment>
<evidence type="ECO:0000313" key="2">
    <source>
        <dbReference type="Proteomes" id="UP000242180"/>
    </source>
</evidence>
<keyword evidence="2" id="KW-1185">Reference proteome</keyword>
<dbReference type="AlphaFoldDB" id="A0A1X2HRL8"/>
<reference evidence="1 2" key="1">
    <citation type="submission" date="2016-07" db="EMBL/GenBank/DDBJ databases">
        <title>Pervasive Adenine N6-methylation of Active Genes in Fungi.</title>
        <authorList>
            <consortium name="DOE Joint Genome Institute"/>
            <person name="Mondo S.J."/>
            <person name="Dannebaum R.O."/>
            <person name="Kuo R.C."/>
            <person name="Labutti K."/>
            <person name="Haridas S."/>
            <person name="Kuo A."/>
            <person name="Salamov A."/>
            <person name="Ahrendt S.R."/>
            <person name="Lipzen A."/>
            <person name="Sullivan W."/>
            <person name="Andreopoulos W.B."/>
            <person name="Clum A."/>
            <person name="Lindquist E."/>
            <person name="Daum C."/>
            <person name="Ramamoorthy G.K."/>
            <person name="Gryganskyi A."/>
            <person name="Culley D."/>
            <person name="Magnuson J.K."/>
            <person name="James T.Y."/>
            <person name="O'Malley M.A."/>
            <person name="Stajich J.E."/>
            <person name="Spatafora J.W."/>
            <person name="Visel A."/>
            <person name="Grigoriev I.V."/>
        </authorList>
    </citation>
    <scope>NUCLEOTIDE SEQUENCE [LARGE SCALE GENOMIC DNA]</scope>
    <source>
        <strain evidence="1 2">NRRL 2496</strain>
    </source>
</reference>
<name>A0A1X2HRL8_SYNRA</name>